<evidence type="ECO:0000313" key="3">
    <source>
        <dbReference type="Proteomes" id="UP001596050"/>
    </source>
</evidence>
<evidence type="ECO:0000313" key="2">
    <source>
        <dbReference type="EMBL" id="MFC5461109.1"/>
    </source>
</evidence>
<dbReference type="InterPro" id="IPR019734">
    <property type="entry name" value="TPR_rpt"/>
</dbReference>
<dbReference type="Proteomes" id="UP001596050">
    <property type="component" value="Unassembled WGS sequence"/>
</dbReference>
<feature type="repeat" description="TPR" evidence="1">
    <location>
        <begin position="229"/>
        <end position="262"/>
    </location>
</feature>
<dbReference type="EMBL" id="JBHSMU010000015">
    <property type="protein sequence ID" value="MFC5461109.1"/>
    <property type="molecule type" value="Genomic_DNA"/>
</dbReference>
<dbReference type="SMART" id="SM00028">
    <property type="entry name" value="TPR"/>
    <property type="match status" value="3"/>
</dbReference>
<evidence type="ECO:0000256" key="1">
    <source>
        <dbReference type="PROSITE-ProRule" id="PRU00339"/>
    </source>
</evidence>
<name>A0ABW0L600_9BURK</name>
<dbReference type="InterPro" id="IPR011990">
    <property type="entry name" value="TPR-like_helical_dom_sf"/>
</dbReference>
<protein>
    <submittedName>
        <fullName evidence="2">Tetratricopeptide repeat protein</fullName>
    </submittedName>
</protein>
<gene>
    <name evidence="2" type="ORF">ACFPN5_14960</name>
</gene>
<sequence length="398" mass="43888">MRTWTLLLCVLLTGCAAPPPQSPPLAGLLDDTAFPAPAAAVTASDLFTLSPAMSAHLRSRAFQAKLREHGAARGLVKALYDKSDLQLDYDATRTQTAAQTYAQRSGNCLSLVIMTAAFARELGMRVRFQRVETVAAWSRANALYLVSEHVNIHLAPRAPAPNSYDADSELTVDFLPSRDAGRLRTRELEEDDIVALYLNNRAVEELVQGRDAEAYWLVREALRIRPSTLAAYNTLGVIYQRSGRPLLAERVYRAALEQKPDSLLVMQNLAPLLAVNGKAAESEALMQRIARLHPAPPFHYFDQGMAAWRANDFARARALFAREVARAPYNDEFHFWLGVAHLGLGELDPAARQLALARDTSVRADTRERYAAKLAHLRAASASSAAGMPRQRPAPRLN</sequence>
<keyword evidence="1" id="KW-0802">TPR repeat</keyword>
<dbReference type="Gene3D" id="1.25.40.10">
    <property type="entry name" value="Tetratricopeptide repeat domain"/>
    <property type="match status" value="2"/>
</dbReference>
<proteinExistence type="predicted"/>
<dbReference type="PROSITE" id="PS51257">
    <property type="entry name" value="PROKAR_LIPOPROTEIN"/>
    <property type="match status" value="1"/>
</dbReference>
<dbReference type="PANTHER" id="PTHR44809:SF1">
    <property type="entry name" value="PROTEIN O-MANNOSYL-TRANSFERASE TMTC1"/>
    <property type="match status" value="1"/>
</dbReference>
<dbReference type="Pfam" id="PF13432">
    <property type="entry name" value="TPR_16"/>
    <property type="match status" value="2"/>
</dbReference>
<comment type="caution">
    <text evidence="2">The sequence shown here is derived from an EMBL/GenBank/DDBJ whole genome shotgun (WGS) entry which is preliminary data.</text>
</comment>
<dbReference type="InterPro" id="IPR052943">
    <property type="entry name" value="TMTC_O-mannosyl-trnsfr"/>
</dbReference>
<dbReference type="PANTHER" id="PTHR44809">
    <property type="match status" value="1"/>
</dbReference>
<organism evidence="2 3">
    <name type="scientific">Massilia niabensis</name>
    <dbReference type="NCBI Taxonomy" id="544910"/>
    <lineage>
        <taxon>Bacteria</taxon>
        <taxon>Pseudomonadati</taxon>
        <taxon>Pseudomonadota</taxon>
        <taxon>Betaproteobacteria</taxon>
        <taxon>Burkholderiales</taxon>
        <taxon>Oxalobacteraceae</taxon>
        <taxon>Telluria group</taxon>
        <taxon>Massilia</taxon>
    </lineage>
</organism>
<accession>A0ABW0L600</accession>
<dbReference type="PROSITE" id="PS50005">
    <property type="entry name" value="TPR"/>
    <property type="match status" value="1"/>
</dbReference>
<reference evidence="3" key="1">
    <citation type="journal article" date="2019" name="Int. J. Syst. Evol. Microbiol.">
        <title>The Global Catalogue of Microorganisms (GCM) 10K type strain sequencing project: providing services to taxonomists for standard genome sequencing and annotation.</title>
        <authorList>
            <consortium name="The Broad Institute Genomics Platform"/>
            <consortium name="The Broad Institute Genome Sequencing Center for Infectious Disease"/>
            <person name="Wu L."/>
            <person name="Ma J."/>
        </authorList>
    </citation>
    <scope>NUCLEOTIDE SEQUENCE [LARGE SCALE GENOMIC DNA]</scope>
    <source>
        <strain evidence="3">KACC 12649</strain>
    </source>
</reference>
<keyword evidence="3" id="KW-1185">Reference proteome</keyword>
<dbReference type="SUPFAM" id="SSF48452">
    <property type="entry name" value="TPR-like"/>
    <property type="match status" value="1"/>
</dbReference>
<dbReference type="RefSeq" id="WP_379784550.1">
    <property type="nucleotide sequence ID" value="NZ_JBHSMU010000015.1"/>
</dbReference>